<dbReference type="PANTHER" id="PTHR23513">
    <property type="entry name" value="INTEGRAL MEMBRANE EFFLUX PROTEIN-RELATED"/>
    <property type="match status" value="1"/>
</dbReference>
<dbReference type="AlphaFoldDB" id="A0A1B2DI56"/>
<organism evidence="9">
    <name type="scientific">Paenibacillus sp. BIHB 4019</name>
    <dbReference type="NCBI Taxonomy" id="1870819"/>
    <lineage>
        <taxon>Bacteria</taxon>
        <taxon>Bacillati</taxon>
        <taxon>Bacillota</taxon>
        <taxon>Bacilli</taxon>
        <taxon>Bacillales</taxon>
        <taxon>Paenibacillaceae</taxon>
        <taxon>Paenibacillus</taxon>
    </lineage>
</organism>
<feature type="transmembrane region" description="Helical" evidence="7">
    <location>
        <begin position="12"/>
        <end position="37"/>
    </location>
</feature>
<evidence type="ECO:0000256" key="3">
    <source>
        <dbReference type="ARBA" id="ARBA00022475"/>
    </source>
</evidence>
<proteinExistence type="predicted"/>
<evidence type="ECO:0000256" key="7">
    <source>
        <dbReference type="SAM" id="Phobius"/>
    </source>
</evidence>
<sequence length="404" mass="43569">MNTMLYQNRTFRIILFSDVMQQLAIWIRNMALLFFVMEQTNGNKVAVSLLSILEYAPIFIFSIVGGVLADRWNPKRTMIASDLLSAASIGVIMLMLANDWWEALYVSVFVSAIVSQFSQPSSAKVFKRHIREDQVPAAVGLSQSLSSLFLILGPIVGTAIYQWAGITASLLVLPVLFLLSAAALTMLPKDDKPKERSNASLKSDLTSGYRFVMAEKSLLRLFLTFAFIGLAAGLVQPLEIFIVTERLGLSKENVQWFATADGIGLLLGSLLAALLPKLLQAKYLLPLALAFLGITFIVEGSSIWPLVTGAFRFANGMLLAVLNTAVASFVIAKIPDGMVGKVNGLMTPLFIGATLLGTGVSGLLATSIGLVPVYLIAAAVCLISVLPSLKVHFQRSDTAASHKA</sequence>
<dbReference type="GO" id="GO:0022857">
    <property type="term" value="F:transmembrane transporter activity"/>
    <property type="evidence" value="ECO:0007669"/>
    <property type="project" value="InterPro"/>
</dbReference>
<feature type="transmembrane region" description="Helical" evidence="7">
    <location>
        <begin position="313"/>
        <end position="332"/>
    </location>
</feature>
<dbReference type="EMBL" id="CP016808">
    <property type="protein sequence ID" value="ANY67398.1"/>
    <property type="molecule type" value="Genomic_DNA"/>
</dbReference>
<feature type="transmembrane region" description="Helical" evidence="7">
    <location>
        <begin position="49"/>
        <end position="68"/>
    </location>
</feature>
<dbReference type="Gene3D" id="1.20.1250.20">
    <property type="entry name" value="MFS general substrate transporter like domains"/>
    <property type="match status" value="1"/>
</dbReference>
<evidence type="ECO:0000256" key="5">
    <source>
        <dbReference type="ARBA" id="ARBA00022989"/>
    </source>
</evidence>
<feature type="transmembrane region" description="Helical" evidence="7">
    <location>
        <begin position="256"/>
        <end position="275"/>
    </location>
</feature>
<dbReference type="CDD" id="cd06173">
    <property type="entry name" value="MFS_MefA_like"/>
    <property type="match status" value="1"/>
</dbReference>
<dbReference type="InterPro" id="IPR011701">
    <property type="entry name" value="MFS"/>
</dbReference>
<feature type="transmembrane region" description="Helical" evidence="7">
    <location>
        <begin position="287"/>
        <end position="307"/>
    </location>
</feature>
<evidence type="ECO:0000313" key="9">
    <source>
        <dbReference type="EMBL" id="ANY67398.1"/>
    </source>
</evidence>
<feature type="transmembrane region" description="Helical" evidence="7">
    <location>
        <begin position="80"/>
        <end position="97"/>
    </location>
</feature>
<keyword evidence="4 7" id="KW-0812">Transmembrane</keyword>
<dbReference type="PANTHER" id="PTHR23513:SF6">
    <property type="entry name" value="MAJOR FACILITATOR SUPERFAMILY ASSOCIATED DOMAIN-CONTAINING PROTEIN"/>
    <property type="match status" value="1"/>
</dbReference>
<feature type="transmembrane region" description="Helical" evidence="7">
    <location>
        <begin position="103"/>
        <end position="123"/>
    </location>
</feature>
<dbReference type="InterPro" id="IPR036259">
    <property type="entry name" value="MFS_trans_sf"/>
</dbReference>
<name>A0A1B2DI56_9BACL</name>
<dbReference type="SUPFAM" id="SSF103473">
    <property type="entry name" value="MFS general substrate transporter"/>
    <property type="match status" value="1"/>
</dbReference>
<keyword evidence="5 7" id="KW-1133">Transmembrane helix</keyword>
<feature type="transmembrane region" description="Helical" evidence="7">
    <location>
        <begin position="163"/>
        <end position="187"/>
    </location>
</feature>
<evidence type="ECO:0000259" key="8">
    <source>
        <dbReference type="PROSITE" id="PS50850"/>
    </source>
</evidence>
<evidence type="ECO:0000256" key="4">
    <source>
        <dbReference type="ARBA" id="ARBA00022692"/>
    </source>
</evidence>
<keyword evidence="6 7" id="KW-0472">Membrane</keyword>
<dbReference type="Pfam" id="PF07690">
    <property type="entry name" value="MFS_1"/>
    <property type="match status" value="1"/>
</dbReference>
<reference evidence="9" key="1">
    <citation type="submission" date="2016-08" db="EMBL/GenBank/DDBJ databases">
        <title>Complete Genome Seqeunce of Paenibacillus sp. BIHB 4019 from tea rhizoplane.</title>
        <authorList>
            <person name="Thakur R."/>
            <person name="Swarnkar M.K."/>
            <person name="Gulati A."/>
        </authorList>
    </citation>
    <scope>NUCLEOTIDE SEQUENCE [LARGE SCALE GENOMIC DNA]</scope>
    <source>
        <strain evidence="9">BIHB4019</strain>
    </source>
</reference>
<feature type="domain" description="Major facilitator superfamily (MFS) profile" evidence="8">
    <location>
        <begin position="217"/>
        <end position="404"/>
    </location>
</feature>
<feature type="transmembrane region" description="Helical" evidence="7">
    <location>
        <begin position="135"/>
        <end position="157"/>
    </location>
</feature>
<feature type="transmembrane region" description="Helical" evidence="7">
    <location>
        <begin position="371"/>
        <end position="389"/>
    </location>
</feature>
<protein>
    <recommendedName>
        <fullName evidence="8">Major facilitator superfamily (MFS) profile domain-containing protein</fullName>
    </recommendedName>
</protein>
<feature type="transmembrane region" description="Helical" evidence="7">
    <location>
        <begin position="218"/>
        <end position="236"/>
    </location>
</feature>
<evidence type="ECO:0000256" key="6">
    <source>
        <dbReference type="ARBA" id="ARBA00023136"/>
    </source>
</evidence>
<feature type="transmembrane region" description="Helical" evidence="7">
    <location>
        <begin position="344"/>
        <end position="365"/>
    </location>
</feature>
<keyword evidence="3" id="KW-1003">Cell membrane</keyword>
<evidence type="ECO:0000256" key="2">
    <source>
        <dbReference type="ARBA" id="ARBA00022448"/>
    </source>
</evidence>
<dbReference type="PROSITE" id="PS50850">
    <property type="entry name" value="MFS"/>
    <property type="match status" value="1"/>
</dbReference>
<dbReference type="GO" id="GO:0005886">
    <property type="term" value="C:plasma membrane"/>
    <property type="evidence" value="ECO:0007669"/>
    <property type="project" value="UniProtKB-SubCell"/>
</dbReference>
<dbReference type="InterPro" id="IPR020846">
    <property type="entry name" value="MFS_dom"/>
</dbReference>
<gene>
    <name evidence="9" type="ORF">BBD42_13620</name>
</gene>
<keyword evidence="2" id="KW-0813">Transport</keyword>
<comment type="subcellular location">
    <subcellularLocation>
        <location evidence="1">Cell membrane</location>
        <topology evidence="1">Multi-pass membrane protein</topology>
    </subcellularLocation>
</comment>
<accession>A0A1B2DI56</accession>
<evidence type="ECO:0000256" key="1">
    <source>
        <dbReference type="ARBA" id="ARBA00004651"/>
    </source>
</evidence>